<dbReference type="OrthoDB" id="5227681at2759"/>
<evidence type="ECO:0000256" key="3">
    <source>
        <dbReference type="ARBA" id="ARBA00004496"/>
    </source>
</evidence>
<dbReference type="GO" id="GO:0030904">
    <property type="term" value="C:retromer complex"/>
    <property type="evidence" value="ECO:0007669"/>
    <property type="project" value="TreeGrafter"/>
</dbReference>
<dbReference type="InterPro" id="IPR051074">
    <property type="entry name" value="Sorting_Nexin"/>
</dbReference>
<keyword evidence="6" id="KW-0813">Transport</keyword>
<evidence type="ECO:0000256" key="8">
    <source>
        <dbReference type="ARBA" id="ARBA00022927"/>
    </source>
</evidence>
<evidence type="ECO:0000256" key="9">
    <source>
        <dbReference type="ARBA" id="ARBA00023034"/>
    </source>
</evidence>
<comment type="similarity">
    <text evidence="4">Belongs to the sorting nexin family.</text>
</comment>
<dbReference type="Proteomes" id="UP000266673">
    <property type="component" value="Unassembled WGS sequence"/>
</dbReference>
<dbReference type="GO" id="GO:0015031">
    <property type="term" value="P:protein transport"/>
    <property type="evidence" value="ECO:0007669"/>
    <property type="project" value="UniProtKB-KW"/>
</dbReference>
<evidence type="ECO:0000256" key="12">
    <source>
        <dbReference type="ARBA" id="ARBA00025533"/>
    </source>
</evidence>
<evidence type="ECO:0000256" key="7">
    <source>
        <dbReference type="ARBA" id="ARBA00022490"/>
    </source>
</evidence>
<dbReference type="SMART" id="SM00312">
    <property type="entry name" value="PX"/>
    <property type="match status" value="1"/>
</dbReference>
<feature type="domain" description="PX" evidence="13">
    <location>
        <begin position="31"/>
        <end position="148"/>
    </location>
</feature>
<dbReference type="AlphaFoldDB" id="A0A397UPV8"/>
<dbReference type="SUPFAM" id="SSF64268">
    <property type="entry name" value="PX domain"/>
    <property type="match status" value="1"/>
</dbReference>
<protein>
    <recommendedName>
        <fullName evidence="5">Sorting nexin-3</fullName>
    </recommendedName>
</protein>
<dbReference type="GO" id="GO:0032456">
    <property type="term" value="P:endocytic recycling"/>
    <property type="evidence" value="ECO:0007669"/>
    <property type="project" value="TreeGrafter"/>
</dbReference>
<comment type="subcellular location">
    <subcellularLocation>
        <location evidence="3">Cytoplasm</location>
    </subcellularLocation>
    <subcellularLocation>
        <location evidence="2">Golgi apparatus membrane</location>
        <topology evidence="2">Peripheral membrane protein</topology>
        <orientation evidence="2">Cytoplasmic side</orientation>
    </subcellularLocation>
    <subcellularLocation>
        <location evidence="1">Prevacuolar compartment membrane</location>
        <topology evidence="1">Peripheral membrane protein</topology>
        <orientation evidence="1">Cytoplasmic side</orientation>
    </subcellularLocation>
</comment>
<dbReference type="GO" id="GO:0031901">
    <property type="term" value="C:early endosome membrane"/>
    <property type="evidence" value="ECO:0007669"/>
    <property type="project" value="TreeGrafter"/>
</dbReference>
<keyword evidence="7" id="KW-0963">Cytoplasm</keyword>
<proteinExistence type="inferred from homology"/>
<evidence type="ECO:0000256" key="5">
    <source>
        <dbReference type="ARBA" id="ARBA00020436"/>
    </source>
</evidence>
<keyword evidence="8" id="KW-0653">Protein transport</keyword>
<dbReference type="PANTHER" id="PTHR45963:SF2">
    <property type="entry name" value="RE52028P"/>
    <property type="match status" value="1"/>
</dbReference>
<keyword evidence="9" id="KW-0333">Golgi apparatus</keyword>
<name>A0A397UPV8_9GLOM</name>
<comment type="caution">
    <text evidence="14">The sequence shown here is derived from an EMBL/GenBank/DDBJ whole genome shotgun (WGS) entry which is preliminary data.</text>
</comment>
<evidence type="ECO:0000256" key="10">
    <source>
        <dbReference type="ARBA" id="ARBA00023121"/>
    </source>
</evidence>
<evidence type="ECO:0000313" key="14">
    <source>
        <dbReference type="EMBL" id="RIB12244.1"/>
    </source>
</evidence>
<keyword evidence="11" id="KW-0472">Membrane</keyword>
<dbReference type="CDD" id="cd07295">
    <property type="entry name" value="PX_Grd19"/>
    <property type="match status" value="1"/>
</dbReference>
<evidence type="ECO:0000259" key="13">
    <source>
        <dbReference type="PROSITE" id="PS50195"/>
    </source>
</evidence>
<keyword evidence="10" id="KW-0446">Lipid-binding</keyword>
<evidence type="ECO:0000256" key="11">
    <source>
        <dbReference type="ARBA" id="ARBA00023136"/>
    </source>
</evidence>
<keyword evidence="15" id="KW-1185">Reference proteome</keyword>
<dbReference type="InterPro" id="IPR036871">
    <property type="entry name" value="PX_dom_sf"/>
</dbReference>
<dbReference type="GO" id="GO:0034499">
    <property type="term" value="P:late endosome to Golgi transport"/>
    <property type="evidence" value="ECO:0007669"/>
    <property type="project" value="TreeGrafter"/>
</dbReference>
<evidence type="ECO:0000256" key="1">
    <source>
        <dbReference type="ARBA" id="ARBA00004179"/>
    </source>
</evidence>
<dbReference type="Gene3D" id="3.30.1520.10">
    <property type="entry name" value="Phox-like domain"/>
    <property type="match status" value="1"/>
</dbReference>
<comment type="function">
    <text evidence="12">Required for retention of late Golgi membrane proteins. Component of the retrieval machinery that functions by direct interaction with the cytosolic tails of certain TGN membrane proteins during the sorting/budding process at the prevacuolar compartment. Binds phosphatidylinositol 3-phosphate (PtdIns(P3)).</text>
</comment>
<reference evidence="14 15" key="1">
    <citation type="submission" date="2018-06" db="EMBL/GenBank/DDBJ databases">
        <title>Comparative genomics reveals the genomic features of Rhizophagus irregularis, R. cerebriforme, R. diaphanum and Gigaspora rosea, and their symbiotic lifestyle signature.</title>
        <authorList>
            <person name="Morin E."/>
            <person name="San Clemente H."/>
            <person name="Chen E.C.H."/>
            <person name="De La Providencia I."/>
            <person name="Hainaut M."/>
            <person name="Kuo A."/>
            <person name="Kohler A."/>
            <person name="Murat C."/>
            <person name="Tang N."/>
            <person name="Roy S."/>
            <person name="Loubradou J."/>
            <person name="Henrissat B."/>
            <person name="Grigoriev I.V."/>
            <person name="Corradi N."/>
            <person name="Roux C."/>
            <person name="Martin F.M."/>
        </authorList>
    </citation>
    <scope>NUCLEOTIDE SEQUENCE [LARGE SCALE GENOMIC DNA]</scope>
    <source>
        <strain evidence="14 15">DAOM 194757</strain>
    </source>
</reference>
<dbReference type="GO" id="GO:0000139">
    <property type="term" value="C:Golgi membrane"/>
    <property type="evidence" value="ECO:0007669"/>
    <property type="project" value="UniProtKB-SubCell"/>
</dbReference>
<evidence type="ECO:0000256" key="2">
    <source>
        <dbReference type="ARBA" id="ARBA00004255"/>
    </source>
</evidence>
<dbReference type="FunFam" id="3.30.1520.10:FF:000030">
    <property type="entry name" value="Sorting nexin-3, variant"/>
    <property type="match status" value="1"/>
</dbReference>
<dbReference type="InterPro" id="IPR001683">
    <property type="entry name" value="PX_dom"/>
</dbReference>
<gene>
    <name evidence="14" type="ORF">C2G38_1976977</name>
</gene>
<organism evidence="14 15">
    <name type="scientific">Gigaspora rosea</name>
    <dbReference type="NCBI Taxonomy" id="44941"/>
    <lineage>
        <taxon>Eukaryota</taxon>
        <taxon>Fungi</taxon>
        <taxon>Fungi incertae sedis</taxon>
        <taxon>Mucoromycota</taxon>
        <taxon>Glomeromycotina</taxon>
        <taxon>Glomeromycetes</taxon>
        <taxon>Diversisporales</taxon>
        <taxon>Gigasporaceae</taxon>
        <taxon>Gigaspora</taxon>
    </lineage>
</organism>
<dbReference type="PROSITE" id="PS50195">
    <property type="entry name" value="PX"/>
    <property type="match status" value="1"/>
</dbReference>
<evidence type="ECO:0000313" key="15">
    <source>
        <dbReference type="Proteomes" id="UP000266673"/>
    </source>
</evidence>
<evidence type="ECO:0000256" key="4">
    <source>
        <dbReference type="ARBA" id="ARBA00010883"/>
    </source>
</evidence>
<dbReference type="GO" id="GO:0032266">
    <property type="term" value="F:phosphatidylinositol-3-phosphate binding"/>
    <property type="evidence" value="ECO:0007669"/>
    <property type="project" value="InterPro"/>
</dbReference>
<accession>A0A397UPV8</accession>
<sequence>MTSPTQKNFEATSRLPLKEQTIDEMYGIPENFLEIEVRNPQTQGFGRKMYTDYEIVCRTNIPAFKLKYSSVRRRYSDFEWFRDVLERETSRVNIPALPGKVFTNRFSDEVIEARREGLERFLQNVAGHPLIQTGSKVLSAFIQDPNFSREVYNY</sequence>
<dbReference type="STRING" id="44941.A0A397UPV8"/>
<evidence type="ECO:0000256" key="6">
    <source>
        <dbReference type="ARBA" id="ARBA00022448"/>
    </source>
</evidence>
<dbReference type="PANTHER" id="PTHR45963">
    <property type="entry name" value="RE52028P"/>
    <property type="match status" value="1"/>
</dbReference>
<dbReference type="Pfam" id="PF00787">
    <property type="entry name" value="PX"/>
    <property type="match status" value="1"/>
</dbReference>
<dbReference type="EMBL" id="QKWP01001043">
    <property type="protein sequence ID" value="RIB12244.1"/>
    <property type="molecule type" value="Genomic_DNA"/>
</dbReference>
<dbReference type="InterPro" id="IPR042138">
    <property type="entry name" value="PX_Grd19_PX"/>
</dbReference>